<comment type="caution">
    <text evidence="1">The sequence shown here is derived from an EMBL/GenBank/DDBJ whole genome shotgun (WGS) entry which is preliminary data.</text>
</comment>
<reference evidence="1" key="1">
    <citation type="submission" date="2020-04" db="EMBL/GenBank/DDBJ databases">
        <authorList>
            <person name="Alioto T."/>
            <person name="Alioto T."/>
            <person name="Gomez Garrido J."/>
        </authorList>
    </citation>
    <scope>NUCLEOTIDE SEQUENCE</scope>
    <source>
        <strain evidence="1">A484AB</strain>
    </source>
</reference>
<sequence>RSPLSYDCRHPIILGKGSHLAALLVRRSHEEVKHFGVNTVLCNLRQRYWPIRGREQVKKILSSCVLCKKWRGNPGVQFMADLPASRVDFPNPPFTLTGVDYFGPITTKAGFRGGRREKRYGVVFTCLQTRAVHLEVAQSLSTDDFLKVFSRFVARRSKPKRMFSDQGTNFVGAEREMRQLVKELCNDVVLKAKLQQEGLDWNFNPPFAPHMGGAWEAMVKLAKRAITATTNGAQLTDDELSTVAAECEAMLNNRPLTYVGSDPDDVEPLTPAHFLAAGQLMPLLPSEIQVDEVSPKRRWLFLQSIMLKIWKRWQKEYLPCLQRRPKWNQTVRNLEPGDLVLILDPNQPRGRWLRGKIEETFPDDRNVVRSAKVLTQNGVLHRPVTKLILLLREH</sequence>
<dbReference type="GO" id="GO:0003676">
    <property type="term" value="F:nucleic acid binding"/>
    <property type="evidence" value="ECO:0007669"/>
    <property type="project" value="InterPro"/>
</dbReference>
<dbReference type="InterPro" id="IPR036397">
    <property type="entry name" value="RNaseH_sf"/>
</dbReference>
<feature type="non-terminal residue" evidence="1">
    <location>
        <position position="1"/>
    </location>
</feature>
<gene>
    <name evidence="1" type="ORF">PACLA_8A026421</name>
</gene>
<evidence type="ECO:0000313" key="1">
    <source>
        <dbReference type="EMBL" id="CAB4040773.1"/>
    </source>
</evidence>
<dbReference type="SUPFAM" id="SSF53098">
    <property type="entry name" value="Ribonuclease H-like"/>
    <property type="match status" value="1"/>
</dbReference>
<dbReference type="Pfam" id="PF18701">
    <property type="entry name" value="DUF5641"/>
    <property type="match status" value="1"/>
</dbReference>
<dbReference type="Pfam" id="PF17921">
    <property type="entry name" value="Integrase_H2C2"/>
    <property type="match status" value="1"/>
</dbReference>
<dbReference type="Gene3D" id="3.30.420.10">
    <property type="entry name" value="Ribonuclease H-like superfamily/Ribonuclease H"/>
    <property type="match status" value="1"/>
</dbReference>
<accession>A0A7D9K4F4</accession>
<dbReference type="InterPro" id="IPR012337">
    <property type="entry name" value="RNaseH-like_sf"/>
</dbReference>
<keyword evidence="2" id="KW-1185">Reference proteome</keyword>
<dbReference type="OrthoDB" id="10061848at2759"/>
<dbReference type="GO" id="GO:0015074">
    <property type="term" value="P:DNA integration"/>
    <property type="evidence" value="ECO:0007669"/>
    <property type="project" value="InterPro"/>
</dbReference>
<dbReference type="EMBL" id="CACRXK020027229">
    <property type="protein sequence ID" value="CAB4040773.1"/>
    <property type="molecule type" value="Genomic_DNA"/>
</dbReference>
<dbReference type="Proteomes" id="UP001152795">
    <property type="component" value="Unassembled WGS sequence"/>
</dbReference>
<name>A0A7D9K4F4_PARCT</name>
<protein>
    <submittedName>
        <fullName evidence="1">PREDICTED: uncharacterized protein LOC107358620</fullName>
    </submittedName>
</protein>
<dbReference type="InterPro" id="IPR001584">
    <property type="entry name" value="Integrase_cat-core"/>
</dbReference>
<dbReference type="Gene3D" id="1.10.340.70">
    <property type="match status" value="1"/>
</dbReference>
<dbReference type="PANTHER" id="PTHR47331">
    <property type="entry name" value="PHD-TYPE DOMAIN-CONTAINING PROTEIN"/>
    <property type="match status" value="1"/>
</dbReference>
<dbReference type="AlphaFoldDB" id="A0A7D9K4F4"/>
<dbReference type="InterPro" id="IPR041588">
    <property type="entry name" value="Integrase_H2C2"/>
</dbReference>
<dbReference type="PANTHER" id="PTHR47331:SF1">
    <property type="entry name" value="GAG-LIKE PROTEIN"/>
    <property type="match status" value="1"/>
</dbReference>
<dbReference type="PROSITE" id="PS50994">
    <property type="entry name" value="INTEGRASE"/>
    <property type="match status" value="1"/>
</dbReference>
<dbReference type="InterPro" id="IPR040676">
    <property type="entry name" value="DUF5641"/>
</dbReference>
<organism evidence="1 2">
    <name type="scientific">Paramuricea clavata</name>
    <name type="common">Red gorgonian</name>
    <name type="synonym">Violescent sea-whip</name>
    <dbReference type="NCBI Taxonomy" id="317549"/>
    <lineage>
        <taxon>Eukaryota</taxon>
        <taxon>Metazoa</taxon>
        <taxon>Cnidaria</taxon>
        <taxon>Anthozoa</taxon>
        <taxon>Octocorallia</taxon>
        <taxon>Malacalcyonacea</taxon>
        <taxon>Plexauridae</taxon>
        <taxon>Paramuricea</taxon>
    </lineage>
</organism>
<evidence type="ECO:0000313" key="2">
    <source>
        <dbReference type="Proteomes" id="UP001152795"/>
    </source>
</evidence>
<proteinExistence type="predicted"/>